<keyword evidence="1" id="KW-0732">Signal</keyword>
<evidence type="ECO:0000256" key="1">
    <source>
        <dbReference type="SAM" id="SignalP"/>
    </source>
</evidence>
<protein>
    <recommendedName>
        <fullName evidence="4">Secreted protein</fullName>
    </recommendedName>
</protein>
<dbReference type="RefSeq" id="XP_046060935.1">
    <property type="nucleotide sequence ID" value="XM_046204942.1"/>
</dbReference>
<proteinExistence type="predicted"/>
<evidence type="ECO:0008006" key="4">
    <source>
        <dbReference type="Google" id="ProtNLM"/>
    </source>
</evidence>
<feature type="signal peptide" evidence="1">
    <location>
        <begin position="1"/>
        <end position="32"/>
    </location>
</feature>
<dbReference type="Proteomes" id="UP000769157">
    <property type="component" value="Unassembled WGS sequence"/>
</dbReference>
<dbReference type="AlphaFoldDB" id="A0A9P8T4H3"/>
<keyword evidence="3" id="KW-1185">Reference proteome</keyword>
<reference evidence="2" key="2">
    <citation type="submission" date="2021-01" db="EMBL/GenBank/DDBJ databases">
        <authorList>
            <person name="Schikora-Tamarit M.A."/>
        </authorList>
    </citation>
    <scope>NUCLEOTIDE SEQUENCE</scope>
    <source>
        <strain evidence="2">CBS6075</strain>
    </source>
</reference>
<name>A0A9P8T4H3_9ASCO</name>
<dbReference type="GeneID" id="70235884"/>
<gene>
    <name evidence="2" type="ORF">OGAPHI_003919</name>
</gene>
<feature type="chain" id="PRO_5040335308" description="Secreted protein" evidence="1">
    <location>
        <begin position="33"/>
        <end position="164"/>
    </location>
</feature>
<reference evidence="2" key="1">
    <citation type="journal article" date="2021" name="Open Biol.">
        <title>Shared evolutionary footprints suggest mitochondrial oxidative damage underlies multiple complex I losses in fungi.</title>
        <authorList>
            <person name="Schikora-Tamarit M.A."/>
            <person name="Marcet-Houben M."/>
            <person name="Nosek J."/>
            <person name="Gabaldon T."/>
        </authorList>
    </citation>
    <scope>NUCLEOTIDE SEQUENCE</scope>
    <source>
        <strain evidence="2">CBS6075</strain>
    </source>
</reference>
<organism evidence="2 3">
    <name type="scientific">Ogataea philodendri</name>
    <dbReference type="NCBI Taxonomy" id="1378263"/>
    <lineage>
        <taxon>Eukaryota</taxon>
        <taxon>Fungi</taxon>
        <taxon>Dikarya</taxon>
        <taxon>Ascomycota</taxon>
        <taxon>Saccharomycotina</taxon>
        <taxon>Pichiomycetes</taxon>
        <taxon>Pichiales</taxon>
        <taxon>Pichiaceae</taxon>
        <taxon>Ogataea</taxon>
    </lineage>
</organism>
<evidence type="ECO:0000313" key="3">
    <source>
        <dbReference type="Proteomes" id="UP000769157"/>
    </source>
</evidence>
<accession>A0A9P8T4H3</accession>
<comment type="caution">
    <text evidence="2">The sequence shown here is derived from an EMBL/GenBank/DDBJ whole genome shotgun (WGS) entry which is preliminary data.</text>
</comment>
<evidence type="ECO:0000313" key="2">
    <source>
        <dbReference type="EMBL" id="KAH3665731.1"/>
    </source>
</evidence>
<dbReference type="EMBL" id="JAEUBE010000295">
    <property type="protein sequence ID" value="KAH3665731.1"/>
    <property type="molecule type" value="Genomic_DNA"/>
</dbReference>
<sequence>MFRPVFRAGRVRYLLDVFLVLVGIFFSDHSETNVPDSLARVQSDLKCQNHGKLDHSQQIERANKGACHGENSARGVHGQKQEIYPHNPSVAVEQLPVRRKQAERKKNGCDYSKHRGGPPDTVAVEMFERNAESELHCQRYAQIENTVENDPFQGDVVRRIVHAL</sequence>